<comment type="similarity">
    <text evidence="1">Belongs to the oxygen-dependent FAD-linked oxidoreductase family.</text>
</comment>
<evidence type="ECO:0000256" key="4">
    <source>
        <dbReference type="ARBA" id="ARBA00023002"/>
    </source>
</evidence>
<proteinExistence type="inferred from homology"/>
<dbReference type="InterPro" id="IPR006094">
    <property type="entry name" value="Oxid_FAD_bind_N"/>
</dbReference>
<evidence type="ECO:0000256" key="1">
    <source>
        <dbReference type="ARBA" id="ARBA00005466"/>
    </source>
</evidence>
<dbReference type="Proteomes" id="UP000245910">
    <property type="component" value="Chromosome IIII"/>
</dbReference>
<dbReference type="SUPFAM" id="SSF56176">
    <property type="entry name" value="FAD-binding/transporter-associated domain-like"/>
    <property type="match status" value="1"/>
</dbReference>
<dbReference type="Gene3D" id="3.40.462.20">
    <property type="match status" value="1"/>
</dbReference>
<accession>A0A2L2T192</accession>
<organism evidence="6 7">
    <name type="scientific">Fusarium venenatum</name>
    <dbReference type="NCBI Taxonomy" id="56646"/>
    <lineage>
        <taxon>Eukaryota</taxon>
        <taxon>Fungi</taxon>
        <taxon>Dikarya</taxon>
        <taxon>Ascomycota</taxon>
        <taxon>Pezizomycotina</taxon>
        <taxon>Sordariomycetes</taxon>
        <taxon>Hypocreomycetidae</taxon>
        <taxon>Hypocreales</taxon>
        <taxon>Nectriaceae</taxon>
        <taxon>Fusarium</taxon>
    </lineage>
</organism>
<dbReference type="InterPro" id="IPR010730">
    <property type="entry name" value="HET"/>
</dbReference>
<dbReference type="PROSITE" id="PS51387">
    <property type="entry name" value="FAD_PCMH"/>
    <property type="match status" value="1"/>
</dbReference>
<evidence type="ECO:0000313" key="6">
    <source>
        <dbReference type="EMBL" id="CEI39773.1"/>
    </source>
</evidence>
<keyword evidence="2" id="KW-0285">Flavoprotein</keyword>
<dbReference type="GO" id="GO:0016491">
    <property type="term" value="F:oxidoreductase activity"/>
    <property type="evidence" value="ECO:0007669"/>
    <property type="project" value="UniProtKB-KW"/>
</dbReference>
<name>A0A2L2T192_9HYPO</name>
<sequence>MTVTTSLFSELKAHLADTKTKTYAPDAPDFKQIEQCFVEKPVQTLGVVRPQNGDEVASVVRFCLERNVEFTIRGGGHDCASRTLVDGALVVDMRDIKHVVVAQDQKSARVGGGILSGDLAKALGKDKLAAPTGTVASVGYTGWATLGGYGPLTSHYGLGVDQIIGAKIVNAHGEYEDANEELLVGIRGGGGSLGIIVELSVKVYPIDKVSIVTLMPASRLPRKILSSTIVYDSTDLSAALASYTQHYERLLESEQLPVYLQLQPMIAQMPGQPAGLMIIATWHGEDKDEGRSWIKNIAGAATCIMENTQEISLAEMLENNEKLVTWPSYGRVYTLNVKRMTEDAVKIVGKHCINAPGGSLIFSYHTLLSGQEPEQKSVFGTRARHHMLEIYAILVDKGIAEERVQWAAEVKANLQAEDADNILEGWVTSCETCKAVWQRLTSGDTFKHTINLGSYKDALPAQCPHFKPIVEALYEYSKDENGNAMSREVRIEFGTQGYTIDLDETVDHCGYRWTLALVEEDSAPHHPGRPVDASVLAMLQEPDALESPTLSGYVSPIIRNAIFLTAAIGESYLWADAICITYEDRESTAQQLTLMGAIYANATVTIIAADGDSLTGLAGIKGLSAARQLKQGIIPFGDQNLLRKDNFGLEAEYWLPYYERGWVYQEMRMSARKIVFHGQQLHWMCQCAVWHEESAQKRQIEKGPYSLVTIDSSMRILFSGFFDWSIFSLLVSRYNDMTFRYDEDALPAISGFFSVLSRRFKGGFLYGIPEMMFERGLGWKPWLDSINLERRIQSSRPQEIQLKPSGLPSWSWIGWSGSVDPGYNEATLLARGYDELEETTPITEWYTSHSPTDPPQLRRRIRSTWYEDRNSYKDFTKPLLPGWTRHRAPDKSTWNDGPHLFPDGCNEYVFRHEDMPVDESDVEEGQAWYYPFPVIEVTESTLPDMPEQTDYLFCETKKAQLQGIQKRGERKDALLYNNQEQEVGFLNLVNDDYVARFPKTRTDGEGGLQVDLVAVCKVRTYGRTQDEVTEIWDKTLTTKDTYLVLWVEWIGGIAYRLASGHVQVDKWDELDLESISLILG</sequence>
<dbReference type="PANTHER" id="PTHR42973">
    <property type="entry name" value="BINDING OXIDOREDUCTASE, PUTATIVE (AFU_ORTHOLOGUE AFUA_1G17690)-RELATED"/>
    <property type="match status" value="1"/>
</dbReference>
<dbReference type="PANTHER" id="PTHR42973:SF7">
    <property type="entry name" value="FAD-BINDING PCMH-TYPE DOMAIN-CONTAINING PROTEIN"/>
    <property type="match status" value="1"/>
</dbReference>
<keyword evidence="4" id="KW-0560">Oxidoreductase</keyword>
<feature type="domain" description="FAD-binding PCMH-type" evidence="5">
    <location>
        <begin position="37"/>
        <end position="206"/>
    </location>
</feature>
<dbReference type="GO" id="GO:0071949">
    <property type="term" value="F:FAD binding"/>
    <property type="evidence" value="ECO:0007669"/>
    <property type="project" value="InterPro"/>
</dbReference>
<dbReference type="InterPro" id="IPR036318">
    <property type="entry name" value="FAD-bd_PCMH-like_sf"/>
</dbReference>
<dbReference type="InterPro" id="IPR050416">
    <property type="entry name" value="FAD-linked_Oxidoreductase"/>
</dbReference>
<evidence type="ECO:0000256" key="3">
    <source>
        <dbReference type="ARBA" id="ARBA00022827"/>
    </source>
</evidence>
<keyword evidence="7" id="KW-1185">Reference proteome</keyword>
<dbReference type="STRING" id="56646.A0A2L2T192"/>
<protein>
    <recommendedName>
        <fullName evidence="5">FAD-binding PCMH-type domain-containing protein</fullName>
    </recommendedName>
</protein>
<evidence type="ECO:0000256" key="2">
    <source>
        <dbReference type="ARBA" id="ARBA00022630"/>
    </source>
</evidence>
<evidence type="ECO:0000313" key="7">
    <source>
        <dbReference type="Proteomes" id="UP000245910"/>
    </source>
</evidence>
<dbReference type="Gene3D" id="3.30.465.10">
    <property type="match status" value="1"/>
</dbReference>
<dbReference type="Pfam" id="PF06985">
    <property type="entry name" value="HET"/>
    <property type="match status" value="1"/>
</dbReference>
<dbReference type="EMBL" id="LN649232">
    <property type="protein sequence ID" value="CEI39773.1"/>
    <property type="molecule type" value="Genomic_DNA"/>
</dbReference>
<dbReference type="AlphaFoldDB" id="A0A2L2T192"/>
<dbReference type="InterPro" id="IPR016166">
    <property type="entry name" value="FAD-bd_PCMH"/>
</dbReference>
<keyword evidence="3" id="KW-0274">FAD</keyword>
<dbReference type="Pfam" id="PF01565">
    <property type="entry name" value="FAD_binding_4"/>
    <property type="match status" value="1"/>
</dbReference>
<dbReference type="InterPro" id="IPR016169">
    <property type="entry name" value="FAD-bd_PCMH_sub2"/>
</dbReference>
<evidence type="ECO:0000259" key="5">
    <source>
        <dbReference type="PROSITE" id="PS51387"/>
    </source>
</evidence>
<reference evidence="7" key="1">
    <citation type="submission" date="2014-10" db="EMBL/GenBank/DDBJ databases">
        <authorList>
            <person name="King R."/>
        </authorList>
    </citation>
    <scope>NUCLEOTIDE SEQUENCE [LARGE SCALE GENOMIC DNA]</scope>
    <source>
        <strain evidence="7">A3/5</strain>
    </source>
</reference>